<dbReference type="InterPro" id="IPR009056">
    <property type="entry name" value="Cyt_c-like_dom"/>
</dbReference>
<evidence type="ECO:0000256" key="8">
    <source>
        <dbReference type="SAM" id="SignalP"/>
    </source>
</evidence>
<protein>
    <recommendedName>
        <fullName evidence="9">Cytochrome c domain-containing protein</fullName>
    </recommendedName>
</protein>
<keyword evidence="2 7" id="KW-0349">Heme</keyword>
<dbReference type="InterPro" id="IPR038352">
    <property type="entry name" value="Imelysin_sf"/>
</dbReference>
<dbReference type="InterPro" id="IPR004852">
    <property type="entry name" value="Di-haem_cyt_c_peroxidsae"/>
</dbReference>
<keyword evidence="6 7" id="KW-0408">Iron</keyword>
<evidence type="ECO:0000256" key="2">
    <source>
        <dbReference type="ARBA" id="ARBA00022617"/>
    </source>
</evidence>
<keyword evidence="11" id="KW-1185">Reference proteome</keyword>
<sequence length="598" mass="65678">MTSRLSLLILLLASLPAWRPPADLAPGQTIRAMYVADVVALDSATAGLYRAVSGGKSPGGIRQRFRQARLAYKRIEWLTEALYPYSARRLNGPPVPEGELEGGVGQQINPEGFQVIEETLFPYDPGEKTAVLTQLTRIRQTIRLLWQVSTSVQLTDSKVFDAMRLQLFRIITLGISGFDSPVDRQSLPEASVSMQALRRVLAHYPVAEADPALAGKLDRLFAKAGRLLRRSSFEGFDRLVFIRTVANPLGEALAETQQKLHIPVLTGRRMLAASARTLSDSGIFDPYVFAPVGSPKPTPDRIALGKMLFSGTLLSDNARPLTRRSCAGCHQPERAFTDGQTTALVLGSAHDRIRRNTPTLLQAGLQVFQFLDARSLTIEEQIHDVLNNPREMGGSWPAALNAIQADAAVMAAFRRAYGGLAVSRETISNAIAHYVRSLTGFNTRFDRYMRCDPATQLTTEEQQGFNLFMGKAKCGTCHFYPIFNGTVPPDYTRTESEVIGVPATADNRSVSPDSGRYGVTRLAIHLRAFKIPGIREAANTAPYMHNGVYPTLEQVIDFYDKGGGNGLGFGLPNQTLPDQKLSLTPHEKRALIAFLRTL</sequence>
<feature type="domain" description="Cytochrome c" evidence="9">
    <location>
        <begin position="300"/>
        <end position="418"/>
    </location>
</feature>
<dbReference type="Proteomes" id="UP000181790">
    <property type="component" value="Unassembled WGS sequence"/>
</dbReference>
<dbReference type="Gene3D" id="1.20.1420.20">
    <property type="entry name" value="M75 peptidase, HXXE motif"/>
    <property type="match status" value="1"/>
</dbReference>
<dbReference type="OrthoDB" id="9805202at2"/>
<dbReference type="PROSITE" id="PS51007">
    <property type="entry name" value="CYTC"/>
    <property type="match status" value="2"/>
</dbReference>
<dbReference type="PANTHER" id="PTHR30600">
    <property type="entry name" value="CYTOCHROME C PEROXIDASE-RELATED"/>
    <property type="match status" value="1"/>
</dbReference>
<dbReference type="GO" id="GO:0004130">
    <property type="term" value="F:cytochrome-c peroxidase activity"/>
    <property type="evidence" value="ECO:0007669"/>
    <property type="project" value="TreeGrafter"/>
</dbReference>
<name>A0A1S2VFM9_9BACT</name>
<dbReference type="GO" id="GO:0020037">
    <property type="term" value="F:heme binding"/>
    <property type="evidence" value="ECO:0007669"/>
    <property type="project" value="InterPro"/>
</dbReference>
<feature type="chain" id="PRO_5010359833" description="Cytochrome c domain-containing protein" evidence="8">
    <location>
        <begin position="20"/>
        <end position="598"/>
    </location>
</feature>
<dbReference type="RefSeq" id="WP_071505359.1">
    <property type="nucleotide sequence ID" value="NZ_MORL01000016.1"/>
</dbReference>
<dbReference type="InterPro" id="IPR051395">
    <property type="entry name" value="Cytochrome_c_Peroxidase/MauG"/>
</dbReference>
<evidence type="ECO:0000256" key="1">
    <source>
        <dbReference type="ARBA" id="ARBA00004196"/>
    </source>
</evidence>
<keyword evidence="4 8" id="KW-0732">Signal</keyword>
<evidence type="ECO:0000313" key="11">
    <source>
        <dbReference type="Proteomes" id="UP000181790"/>
    </source>
</evidence>
<keyword evidence="3 7" id="KW-0479">Metal-binding</keyword>
<organism evidence="10 11">
    <name type="scientific">Arsenicibacter rosenii</name>
    <dbReference type="NCBI Taxonomy" id="1750698"/>
    <lineage>
        <taxon>Bacteria</taxon>
        <taxon>Pseudomonadati</taxon>
        <taxon>Bacteroidota</taxon>
        <taxon>Cytophagia</taxon>
        <taxon>Cytophagales</taxon>
        <taxon>Spirosomataceae</taxon>
        <taxon>Arsenicibacter</taxon>
    </lineage>
</organism>
<comment type="subcellular location">
    <subcellularLocation>
        <location evidence="1">Cell envelope</location>
    </subcellularLocation>
</comment>
<proteinExistence type="predicted"/>
<reference evidence="10 11" key="1">
    <citation type="submission" date="2016-10" db="EMBL/GenBank/DDBJ databases">
        <title>Arsenicibacter rosenii gen. nov., sp. nov., an efficient arsenic-methylating bacterium isolated from an arsenic-contaminated paddy soil.</title>
        <authorList>
            <person name="Huang K."/>
        </authorList>
    </citation>
    <scope>NUCLEOTIDE SEQUENCE [LARGE SCALE GENOMIC DNA]</scope>
    <source>
        <strain evidence="10 11">SM-1</strain>
    </source>
</reference>
<dbReference type="Pfam" id="PF03150">
    <property type="entry name" value="CCP_MauG"/>
    <property type="match status" value="1"/>
</dbReference>
<evidence type="ECO:0000256" key="5">
    <source>
        <dbReference type="ARBA" id="ARBA00023002"/>
    </source>
</evidence>
<accession>A0A1S2VFM9</accession>
<keyword evidence="5" id="KW-0560">Oxidoreductase</keyword>
<evidence type="ECO:0000256" key="7">
    <source>
        <dbReference type="PROSITE-ProRule" id="PRU00433"/>
    </source>
</evidence>
<dbReference type="Gene3D" id="1.10.760.10">
    <property type="entry name" value="Cytochrome c-like domain"/>
    <property type="match status" value="2"/>
</dbReference>
<gene>
    <name evidence="10" type="ORF">BLX24_21950</name>
</gene>
<feature type="domain" description="Cytochrome c" evidence="9">
    <location>
        <begin position="459"/>
        <end position="598"/>
    </location>
</feature>
<evidence type="ECO:0000313" key="10">
    <source>
        <dbReference type="EMBL" id="OIN57016.1"/>
    </source>
</evidence>
<dbReference type="PANTHER" id="PTHR30600:SF10">
    <property type="entry name" value="BLL6722 PROTEIN"/>
    <property type="match status" value="1"/>
</dbReference>
<feature type="signal peptide" evidence="8">
    <location>
        <begin position="1"/>
        <end position="19"/>
    </location>
</feature>
<evidence type="ECO:0000256" key="3">
    <source>
        <dbReference type="ARBA" id="ARBA00022723"/>
    </source>
</evidence>
<evidence type="ECO:0000259" key="9">
    <source>
        <dbReference type="PROSITE" id="PS51007"/>
    </source>
</evidence>
<dbReference type="SUPFAM" id="SSF46626">
    <property type="entry name" value="Cytochrome c"/>
    <property type="match status" value="2"/>
</dbReference>
<dbReference type="GO" id="GO:0046872">
    <property type="term" value="F:metal ion binding"/>
    <property type="evidence" value="ECO:0007669"/>
    <property type="project" value="UniProtKB-KW"/>
</dbReference>
<dbReference type="EMBL" id="MORL01000016">
    <property type="protein sequence ID" value="OIN57016.1"/>
    <property type="molecule type" value="Genomic_DNA"/>
</dbReference>
<dbReference type="InterPro" id="IPR036909">
    <property type="entry name" value="Cyt_c-like_dom_sf"/>
</dbReference>
<dbReference type="AlphaFoldDB" id="A0A1S2VFM9"/>
<evidence type="ECO:0000256" key="4">
    <source>
        <dbReference type="ARBA" id="ARBA00022729"/>
    </source>
</evidence>
<dbReference type="GO" id="GO:0030313">
    <property type="term" value="C:cell envelope"/>
    <property type="evidence" value="ECO:0007669"/>
    <property type="project" value="UniProtKB-SubCell"/>
</dbReference>
<dbReference type="GO" id="GO:0009055">
    <property type="term" value="F:electron transfer activity"/>
    <property type="evidence" value="ECO:0007669"/>
    <property type="project" value="InterPro"/>
</dbReference>
<comment type="caution">
    <text evidence="10">The sequence shown here is derived from an EMBL/GenBank/DDBJ whole genome shotgun (WGS) entry which is preliminary data.</text>
</comment>
<evidence type="ECO:0000256" key="6">
    <source>
        <dbReference type="ARBA" id="ARBA00023004"/>
    </source>
</evidence>